<dbReference type="RefSeq" id="XP_016264358.1">
    <property type="nucleotide sequence ID" value="XM_016406152.1"/>
</dbReference>
<dbReference type="Proteomes" id="UP000053342">
    <property type="component" value="Unassembled WGS sequence"/>
</dbReference>
<gene>
    <name evidence="2" type="ORF">PV06_05175</name>
</gene>
<dbReference type="GeneID" id="27357249"/>
<accession>A0A0D2C2Z0</accession>
<dbReference type="AlphaFoldDB" id="A0A0D2C2Z0"/>
<evidence type="ECO:0000256" key="1">
    <source>
        <dbReference type="SAM" id="MobiDB-lite"/>
    </source>
</evidence>
<dbReference type="VEuPathDB" id="FungiDB:PV06_05175"/>
<dbReference type="OrthoDB" id="10397932at2759"/>
<organism evidence="2 3">
    <name type="scientific">Exophiala oligosperma</name>
    <dbReference type="NCBI Taxonomy" id="215243"/>
    <lineage>
        <taxon>Eukaryota</taxon>
        <taxon>Fungi</taxon>
        <taxon>Dikarya</taxon>
        <taxon>Ascomycota</taxon>
        <taxon>Pezizomycotina</taxon>
        <taxon>Eurotiomycetes</taxon>
        <taxon>Chaetothyriomycetidae</taxon>
        <taxon>Chaetothyriales</taxon>
        <taxon>Herpotrichiellaceae</taxon>
        <taxon>Exophiala</taxon>
    </lineage>
</organism>
<name>A0A0D2C2Z0_9EURO</name>
<keyword evidence="3" id="KW-1185">Reference proteome</keyword>
<evidence type="ECO:0000313" key="3">
    <source>
        <dbReference type="Proteomes" id="UP000053342"/>
    </source>
</evidence>
<dbReference type="EMBL" id="KN847335">
    <property type="protein sequence ID" value="KIW44142.1"/>
    <property type="molecule type" value="Genomic_DNA"/>
</dbReference>
<feature type="region of interest" description="Disordered" evidence="1">
    <location>
        <begin position="1"/>
        <end position="22"/>
    </location>
</feature>
<sequence length="332" mass="38710">MPGKSRQQRPETDHVSTETPRVVTPTSLNISLTEPERSNAFLKHQSLDAYVNRIICSEWCILHHDPAHDTDDRVCEVLKTGRYQLGSTQDLMERPGLIWRELVTDKEVHQLLRPGPQFLDTRIVMAHILKLDEIVQAYRRFIDKRDQLGLLARQVVKDELKDGGLARWDILMRTCASHSHSIFEYLTRHVERLEDDWIVKPLTARMQLHYSHPGGTFYTRREMVAFARVVNEKWMMIDQARLSHDLKNAEYLAQLNADVRERLSHATTKFLKHRPEVLRSELLTSCFRLPYNCVIKSSLSVASSKGAIPVFTWPDVEEQRRKLSLAWRQENL</sequence>
<reference evidence="2 3" key="1">
    <citation type="submission" date="2015-01" db="EMBL/GenBank/DDBJ databases">
        <title>The Genome Sequence of Exophiala oligosperma CBS72588.</title>
        <authorList>
            <consortium name="The Broad Institute Genomics Platform"/>
            <person name="Cuomo C."/>
            <person name="de Hoog S."/>
            <person name="Gorbushina A."/>
            <person name="Stielow B."/>
            <person name="Teixiera M."/>
            <person name="Abouelleil A."/>
            <person name="Chapman S.B."/>
            <person name="Priest M."/>
            <person name="Young S.K."/>
            <person name="Wortman J."/>
            <person name="Nusbaum C."/>
            <person name="Birren B."/>
        </authorList>
    </citation>
    <scope>NUCLEOTIDE SEQUENCE [LARGE SCALE GENOMIC DNA]</scope>
    <source>
        <strain evidence="2 3">CBS 72588</strain>
    </source>
</reference>
<proteinExistence type="predicted"/>
<dbReference type="HOGENOM" id="CLU_072352_0_0_1"/>
<evidence type="ECO:0000313" key="2">
    <source>
        <dbReference type="EMBL" id="KIW44142.1"/>
    </source>
</evidence>
<protein>
    <submittedName>
        <fullName evidence="2">Uncharacterized protein</fullName>
    </submittedName>
</protein>